<name>A0A842HEA2_9BACT</name>
<dbReference type="InterPro" id="IPR001296">
    <property type="entry name" value="Glyco_trans_1"/>
</dbReference>
<keyword evidence="1 4" id="KW-0808">Transferase</keyword>
<evidence type="ECO:0000259" key="2">
    <source>
        <dbReference type="Pfam" id="PF00534"/>
    </source>
</evidence>
<reference evidence="4 5" key="1">
    <citation type="submission" date="2020-07" db="EMBL/GenBank/DDBJ databases">
        <authorList>
            <person name="Feng X."/>
        </authorList>
    </citation>
    <scope>NUCLEOTIDE SEQUENCE [LARGE SCALE GENOMIC DNA]</scope>
    <source>
        <strain evidence="4 5">JCM31066</strain>
    </source>
</reference>
<evidence type="ECO:0000259" key="3">
    <source>
        <dbReference type="Pfam" id="PF13579"/>
    </source>
</evidence>
<protein>
    <submittedName>
        <fullName evidence="4">Glycosyltransferase</fullName>
    </submittedName>
</protein>
<keyword evidence="5" id="KW-1185">Reference proteome</keyword>
<accession>A0A842HEA2</accession>
<dbReference type="PANTHER" id="PTHR46401">
    <property type="entry name" value="GLYCOSYLTRANSFERASE WBBK-RELATED"/>
    <property type="match status" value="1"/>
</dbReference>
<dbReference type="EMBL" id="JACHVB010000025">
    <property type="protein sequence ID" value="MBC2594550.1"/>
    <property type="molecule type" value="Genomic_DNA"/>
</dbReference>
<comment type="caution">
    <text evidence="4">The sequence shown here is derived from an EMBL/GenBank/DDBJ whole genome shotgun (WGS) entry which is preliminary data.</text>
</comment>
<dbReference type="Gene3D" id="3.40.50.2000">
    <property type="entry name" value="Glycogen Phosphorylase B"/>
    <property type="match status" value="2"/>
</dbReference>
<evidence type="ECO:0000313" key="5">
    <source>
        <dbReference type="Proteomes" id="UP000546464"/>
    </source>
</evidence>
<organism evidence="4 5">
    <name type="scientific">Ruficoccus amylovorans</name>
    <dbReference type="NCBI Taxonomy" id="1804625"/>
    <lineage>
        <taxon>Bacteria</taxon>
        <taxon>Pseudomonadati</taxon>
        <taxon>Verrucomicrobiota</taxon>
        <taxon>Opitutia</taxon>
        <taxon>Puniceicoccales</taxon>
        <taxon>Cerasicoccaceae</taxon>
        <taxon>Ruficoccus</taxon>
    </lineage>
</organism>
<dbReference type="GO" id="GO:0016757">
    <property type="term" value="F:glycosyltransferase activity"/>
    <property type="evidence" value="ECO:0007669"/>
    <property type="project" value="InterPro"/>
</dbReference>
<dbReference type="PANTHER" id="PTHR46401:SF2">
    <property type="entry name" value="GLYCOSYLTRANSFERASE WBBK-RELATED"/>
    <property type="match status" value="1"/>
</dbReference>
<dbReference type="GO" id="GO:0009103">
    <property type="term" value="P:lipopolysaccharide biosynthetic process"/>
    <property type="evidence" value="ECO:0007669"/>
    <property type="project" value="TreeGrafter"/>
</dbReference>
<dbReference type="InterPro" id="IPR028098">
    <property type="entry name" value="Glyco_trans_4-like_N"/>
</dbReference>
<sequence length="387" mass="43211">MKILHVIHTMRPESGGVVEAVRLIATAQIELGHEAEVLCLDAAGTNCHDLPFNLYEIGPAKATYGYCTELKPWLRQHHDEFHAIIVHGLWQYLGLAVHNILRRTRTPYYVFPHGMLDPWFNQAYPHKQLKKRLYWRLAECRVLRDARGVLFTCETERQLARTSFSPYEANEIVVGLGIEEPAFDATVARAAFKEKFPAIGGDFLLFLGRIDPKKGLDLLVLAYDGLVSNGANLPPLVLAGPGENSTYAERLRSLSSSPKIHFTGMLSGELKWGALSCSQALILPSHQENFGIVVAEALCLSKPVLISNKVNIWQEVQEDGAGLVESDTLAGTEQLLCNWLSLTRGERHALSRAARPCFQKRFSIPEVARRLMEVLGQEQAEKDAAHR</sequence>
<dbReference type="SUPFAM" id="SSF53756">
    <property type="entry name" value="UDP-Glycosyltransferase/glycogen phosphorylase"/>
    <property type="match status" value="1"/>
</dbReference>
<dbReference type="AlphaFoldDB" id="A0A842HEA2"/>
<dbReference type="RefSeq" id="WP_185675531.1">
    <property type="nucleotide sequence ID" value="NZ_JACHVB010000025.1"/>
</dbReference>
<dbReference type="Pfam" id="PF00534">
    <property type="entry name" value="Glycos_transf_1"/>
    <property type="match status" value="1"/>
</dbReference>
<evidence type="ECO:0000256" key="1">
    <source>
        <dbReference type="ARBA" id="ARBA00022679"/>
    </source>
</evidence>
<dbReference type="Proteomes" id="UP000546464">
    <property type="component" value="Unassembled WGS sequence"/>
</dbReference>
<feature type="domain" description="Glycosyl transferase family 1" evidence="2">
    <location>
        <begin position="201"/>
        <end position="327"/>
    </location>
</feature>
<dbReference type="Pfam" id="PF13579">
    <property type="entry name" value="Glyco_trans_4_4"/>
    <property type="match status" value="1"/>
</dbReference>
<gene>
    <name evidence="4" type="ORF">H5P28_09795</name>
</gene>
<evidence type="ECO:0000313" key="4">
    <source>
        <dbReference type="EMBL" id="MBC2594550.1"/>
    </source>
</evidence>
<feature type="domain" description="Glycosyltransferase subfamily 4-like N-terminal" evidence="3">
    <location>
        <begin position="15"/>
        <end position="168"/>
    </location>
</feature>
<proteinExistence type="predicted"/>